<dbReference type="InterPro" id="IPR050482">
    <property type="entry name" value="Sensor_HK_TwoCompSys"/>
</dbReference>
<dbReference type="SUPFAM" id="SSF55874">
    <property type="entry name" value="ATPase domain of HSP90 chaperone/DNA topoisomerase II/histidine kinase"/>
    <property type="match status" value="1"/>
</dbReference>
<keyword evidence="7" id="KW-1185">Reference proteome</keyword>
<dbReference type="STRING" id="414048.SAMN04489864_104366"/>
<dbReference type="Pfam" id="PF07696">
    <property type="entry name" value="7TMR-DISMED2"/>
    <property type="match status" value="1"/>
</dbReference>
<evidence type="ECO:0000256" key="4">
    <source>
        <dbReference type="SAM" id="Phobius"/>
    </source>
</evidence>
<feature type="transmembrane region" description="Helical" evidence="4">
    <location>
        <begin position="318"/>
        <end position="337"/>
    </location>
</feature>
<dbReference type="OrthoDB" id="9760839at2"/>
<name>A0A1I2WY07_9SPHI</name>
<dbReference type="CDD" id="cd16917">
    <property type="entry name" value="HATPase_UhpB-NarQ-NarX-like"/>
    <property type="match status" value="1"/>
</dbReference>
<feature type="transmembrane region" description="Helical" evidence="4">
    <location>
        <begin position="285"/>
        <end position="306"/>
    </location>
</feature>
<evidence type="ECO:0000256" key="3">
    <source>
        <dbReference type="ARBA" id="ARBA00023012"/>
    </source>
</evidence>
<feature type="transmembrane region" description="Helical" evidence="4">
    <location>
        <begin position="186"/>
        <end position="209"/>
    </location>
</feature>
<dbReference type="Gene3D" id="2.60.40.2380">
    <property type="match status" value="1"/>
</dbReference>
<keyword evidence="3" id="KW-0902">Two-component regulatory system</keyword>
<dbReference type="Pfam" id="PF02518">
    <property type="entry name" value="HATPase_c"/>
    <property type="match status" value="1"/>
</dbReference>
<dbReference type="InterPro" id="IPR003594">
    <property type="entry name" value="HATPase_dom"/>
</dbReference>
<keyword evidence="2 6" id="KW-0418">Kinase</keyword>
<evidence type="ECO:0000256" key="1">
    <source>
        <dbReference type="ARBA" id="ARBA00022679"/>
    </source>
</evidence>
<dbReference type="Gene3D" id="3.30.565.10">
    <property type="entry name" value="Histidine kinase-like ATPase, C-terminal domain"/>
    <property type="match status" value="1"/>
</dbReference>
<dbReference type="Proteomes" id="UP000199666">
    <property type="component" value="Unassembled WGS sequence"/>
</dbReference>
<gene>
    <name evidence="6" type="ORF">SAMN04489864_104366</name>
</gene>
<keyword evidence="1" id="KW-0808">Transferase</keyword>
<protein>
    <submittedName>
        <fullName evidence="6">Signal transduction histidine kinase</fullName>
    </submittedName>
</protein>
<dbReference type="InterPro" id="IPR036890">
    <property type="entry name" value="HATPase_C_sf"/>
</dbReference>
<dbReference type="AlphaFoldDB" id="A0A1I2WY07"/>
<feature type="domain" description="Histidine kinase" evidence="5">
    <location>
        <begin position="433"/>
        <end position="616"/>
    </location>
</feature>
<evidence type="ECO:0000259" key="5">
    <source>
        <dbReference type="PROSITE" id="PS50109"/>
    </source>
</evidence>
<feature type="transmembrane region" description="Helical" evidence="4">
    <location>
        <begin position="255"/>
        <end position="273"/>
    </location>
</feature>
<reference evidence="6 7" key="1">
    <citation type="submission" date="2016-10" db="EMBL/GenBank/DDBJ databases">
        <authorList>
            <person name="de Groot N.N."/>
        </authorList>
    </citation>
    <scope>NUCLEOTIDE SEQUENCE [LARGE SCALE GENOMIC DNA]</scope>
    <source>
        <strain evidence="6 7">DSM 18684</strain>
    </source>
</reference>
<evidence type="ECO:0000313" key="6">
    <source>
        <dbReference type="EMBL" id="SFH06062.1"/>
    </source>
</evidence>
<sequence>MFVRIGLCITMHFMGMFFGFAQSKTYELKGENDDDLYPYMRYWKEVSVSKKSLNEAVYQLEQGSFKTFDPKIGRNLGLFPEPIWFNISVKNISDNHHFYWWTFYSHADSIIVYEQQRSKWRAIDTLLRNKVLKERKAKHRALTHPLSLGTGEERNYLIKIINSRHTQNSFISLTTPTYHLLWENGFYWTIGSFIGIFLLTGAVSLIMGLVTRERTFMLFFVYMLTVSALTLYNELMIPIIKNKSLFSLLNHTHPLPLSLIATCLNFYMVDFIFGKVKNTKPLHTLNILNTTCLALGSIALVGYMLFTNSLHSGQTLFLFGWYGILACIFISIVVTALKIIILSIEYKKLYFGIPFLLLIIIVNPATYNLNYSGIFSFYEITYPNYFFWFVSGEFIFIVFLIGWRYKKDLEYRHKLEIKFNQMELSILSDERKQIARDLHDDLGATINTIKLLATNSYPEDKRLIETVTIASNDIRVFYNKLSHKTTDASLRASIEKLVMLHNSYKRVKFSCIFSGDEALLSDIHKENIYKIVSEICNNTLKHAQATDATIQFLIDPTTAQLIAEDNGTGFSAEKVQDVKGMGIKNVKERVALMKGKLHISSNKGNTTYIIDIPLKK</sequence>
<keyword evidence="4" id="KW-0472">Membrane</keyword>
<evidence type="ECO:0000256" key="2">
    <source>
        <dbReference type="ARBA" id="ARBA00022777"/>
    </source>
</evidence>
<evidence type="ECO:0000313" key="7">
    <source>
        <dbReference type="Proteomes" id="UP000199666"/>
    </source>
</evidence>
<dbReference type="PANTHER" id="PTHR24421">
    <property type="entry name" value="NITRATE/NITRITE SENSOR PROTEIN NARX-RELATED"/>
    <property type="match status" value="1"/>
</dbReference>
<feature type="transmembrane region" description="Helical" evidence="4">
    <location>
        <begin position="385"/>
        <end position="405"/>
    </location>
</feature>
<dbReference type="PROSITE" id="PS50109">
    <property type="entry name" value="HIS_KIN"/>
    <property type="match status" value="1"/>
</dbReference>
<dbReference type="GO" id="GO:0000160">
    <property type="term" value="P:phosphorelay signal transduction system"/>
    <property type="evidence" value="ECO:0007669"/>
    <property type="project" value="UniProtKB-KW"/>
</dbReference>
<feature type="transmembrane region" description="Helical" evidence="4">
    <location>
        <begin position="349"/>
        <end position="365"/>
    </location>
</feature>
<dbReference type="RefSeq" id="WP_090993293.1">
    <property type="nucleotide sequence ID" value="NZ_FOPP01000004.1"/>
</dbReference>
<dbReference type="SMART" id="SM00387">
    <property type="entry name" value="HATPase_c"/>
    <property type="match status" value="1"/>
</dbReference>
<organism evidence="6 7">
    <name type="scientific">Pedobacter insulae</name>
    <dbReference type="NCBI Taxonomy" id="414048"/>
    <lineage>
        <taxon>Bacteria</taxon>
        <taxon>Pseudomonadati</taxon>
        <taxon>Bacteroidota</taxon>
        <taxon>Sphingobacteriia</taxon>
        <taxon>Sphingobacteriales</taxon>
        <taxon>Sphingobacteriaceae</taxon>
        <taxon>Pedobacter</taxon>
    </lineage>
</organism>
<dbReference type="Gene3D" id="1.20.5.1930">
    <property type="match status" value="1"/>
</dbReference>
<dbReference type="InterPro" id="IPR005467">
    <property type="entry name" value="His_kinase_dom"/>
</dbReference>
<dbReference type="GO" id="GO:0016301">
    <property type="term" value="F:kinase activity"/>
    <property type="evidence" value="ECO:0007669"/>
    <property type="project" value="UniProtKB-KW"/>
</dbReference>
<keyword evidence="4" id="KW-1133">Transmembrane helix</keyword>
<proteinExistence type="predicted"/>
<dbReference type="EMBL" id="FOPP01000004">
    <property type="protein sequence ID" value="SFH06062.1"/>
    <property type="molecule type" value="Genomic_DNA"/>
</dbReference>
<accession>A0A1I2WY07</accession>
<feature type="transmembrane region" description="Helical" evidence="4">
    <location>
        <begin position="216"/>
        <end position="235"/>
    </location>
</feature>
<keyword evidence="4" id="KW-0812">Transmembrane</keyword>
<dbReference type="InterPro" id="IPR011622">
    <property type="entry name" value="7TMR_DISM_rcpt_extracell_dom2"/>
</dbReference>